<name>A0A7S0RCD1_9CHLO</name>
<dbReference type="EMBL" id="HBFB01010253">
    <property type="protein sequence ID" value="CAD8673494.1"/>
    <property type="molecule type" value="Transcribed_RNA"/>
</dbReference>
<gene>
    <name evidence="2" type="ORF">CLEI1391_LOCUS5844</name>
</gene>
<evidence type="ECO:0000256" key="1">
    <source>
        <dbReference type="SAM" id="MobiDB-lite"/>
    </source>
</evidence>
<dbReference type="AlphaFoldDB" id="A0A7S0RCD1"/>
<feature type="region of interest" description="Disordered" evidence="1">
    <location>
        <begin position="244"/>
        <end position="296"/>
    </location>
</feature>
<evidence type="ECO:0000313" key="2">
    <source>
        <dbReference type="EMBL" id="CAD8673494.1"/>
    </source>
</evidence>
<sequence>MSLPVAQSSVLIARKVTQVQACGSFRVYHRLQEGLTELVRNGVVHFESCCEVRVSTPAGECRCPPGRAWKLLLDVTGEPSDLAMRALMLSIGDRETAPGAAPAANPELQHGSGVQLSAVCSGEGAPQLHLAFTTAAPAKPPGWAPGQTYSWPDMQQYFVATDPPQLTAAAASSSTAVATAGAAHTAHANAEGQLPQDGKEEEQQGCVTKMNLITAAHYMVLTALELMLASSSIPHRDLKAGSTSMDYPVDYSDMPPLEPASDDEQWQQVHQGGAGQARNEPAGATYTTYDSDDSAG</sequence>
<organism evidence="2">
    <name type="scientific">Chlamydomonas leiostraca</name>
    <dbReference type="NCBI Taxonomy" id="1034604"/>
    <lineage>
        <taxon>Eukaryota</taxon>
        <taxon>Viridiplantae</taxon>
        <taxon>Chlorophyta</taxon>
        <taxon>core chlorophytes</taxon>
        <taxon>Chlorophyceae</taxon>
        <taxon>CS clade</taxon>
        <taxon>Chlamydomonadales</taxon>
        <taxon>Chlamydomonadaceae</taxon>
        <taxon>Chlamydomonas</taxon>
    </lineage>
</organism>
<protein>
    <submittedName>
        <fullName evidence="2">Uncharacterized protein</fullName>
    </submittedName>
</protein>
<reference evidence="2" key="1">
    <citation type="submission" date="2021-01" db="EMBL/GenBank/DDBJ databases">
        <authorList>
            <person name="Corre E."/>
            <person name="Pelletier E."/>
            <person name="Niang G."/>
            <person name="Scheremetjew M."/>
            <person name="Finn R."/>
            <person name="Kale V."/>
            <person name="Holt S."/>
            <person name="Cochrane G."/>
            <person name="Meng A."/>
            <person name="Brown T."/>
            <person name="Cohen L."/>
        </authorList>
    </citation>
    <scope>NUCLEOTIDE SEQUENCE</scope>
    <source>
        <strain evidence="2">SAG 11-49</strain>
    </source>
</reference>
<proteinExistence type="predicted"/>
<accession>A0A7S0RCD1</accession>
<feature type="region of interest" description="Disordered" evidence="1">
    <location>
        <begin position="182"/>
        <end position="203"/>
    </location>
</feature>